<gene>
    <name evidence="2" type="ORF">KL86DYS2_10792</name>
</gene>
<dbReference type="InterPro" id="IPR036887">
    <property type="entry name" value="HTH_APSES_sf"/>
</dbReference>
<dbReference type="Pfam" id="PF04383">
    <property type="entry name" value="KilA-N"/>
    <property type="match status" value="1"/>
</dbReference>
<evidence type="ECO:0000313" key="2">
    <source>
        <dbReference type="EMBL" id="SBV94793.1"/>
    </source>
</evidence>
<accession>A0A212J5S9</accession>
<dbReference type="SMART" id="SM01252">
    <property type="entry name" value="KilA-N"/>
    <property type="match status" value="1"/>
</dbReference>
<feature type="domain" description="KilA-N" evidence="1">
    <location>
        <begin position="11"/>
        <end position="114"/>
    </location>
</feature>
<dbReference type="InterPro" id="IPR058744">
    <property type="entry name" value="BstA-like_C"/>
</dbReference>
<proteinExistence type="predicted"/>
<dbReference type="Gene3D" id="3.10.260.10">
    <property type="entry name" value="Transcription regulator HTH, APSES-type DNA-binding domain"/>
    <property type="match status" value="1"/>
</dbReference>
<reference evidence="2" key="1">
    <citation type="submission" date="2016-04" db="EMBL/GenBank/DDBJ databases">
        <authorList>
            <person name="Evans L.H."/>
            <person name="Alamgir A."/>
            <person name="Owens N."/>
            <person name="Weber N.D."/>
            <person name="Virtaneva K."/>
            <person name="Barbian K."/>
            <person name="Babar A."/>
            <person name="Rosenke K."/>
        </authorList>
    </citation>
    <scope>NUCLEOTIDE SEQUENCE</scope>
    <source>
        <strain evidence="2">86-2</strain>
    </source>
</reference>
<dbReference type="InterPro" id="IPR018004">
    <property type="entry name" value="KilA/APSES_HTH"/>
</dbReference>
<name>A0A212J5S9_9BACT</name>
<dbReference type="GO" id="GO:0003677">
    <property type="term" value="F:DNA binding"/>
    <property type="evidence" value="ECO:0007669"/>
    <property type="project" value="InterPro"/>
</dbReference>
<dbReference type="AlphaFoldDB" id="A0A212J5S9"/>
<dbReference type="PROSITE" id="PS51301">
    <property type="entry name" value="KILA_N"/>
    <property type="match status" value="1"/>
</dbReference>
<dbReference type="EMBL" id="FLUL01000001">
    <property type="protein sequence ID" value="SBV94793.1"/>
    <property type="molecule type" value="Genomic_DNA"/>
</dbReference>
<evidence type="ECO:0000259" key="1">
    <source>
        <dbReference type="PROSITE" id="PS51301"/>
    </source>
</evidence>
<dbReference type="Pfam" id="PF26567">
    <property type="entry name" value="BstA_C"/>
    <property type="match status" value="1"/>
</dbReference>
<organism evidence="2">
    <name type="scientific">uncultured Dysgonomonas sp</name>
    <dbReference type="NCBI Taxonomy" id="206096"/>
    <lineage>
        <taxon>Bacteria</taxon>
        <taxon>Pseudomonadati</taxon>
        <taxon>Bacteroidota</taxon>
        <taxon>Bacteroidia</taxon>
        <taxon>Bacteroidales</taxon>
        <taxon>Dysgonomonadaceae</taxon>
        <taxon>Dysgonomonas</taxon>
        <taxon>environmental samples</taxon>
    </lineage>
</organism>
<protein>
    <recommendedName>
        <fullName evidence="1">KilA-N domain-containing protein</fullName>
    </recommendedName>
</protein>
<dbReference type="InterPro" id="IPR017880">
    <property type="entry name" value="KilA_N"/>
</dbReference>
<dbReference type="SUPFAM" id="SSF54616">
    <property type="entry name" value="DNA-binding domain of Mlu1-box binding protein MBP1"/>
    <property type="match status" value="1"/>
</dbReference>
<sequence length="276" mass="31962">MNEDAQLKLALIERNSENDMPIQQRLMDGYINATELCQASGKNFNDYSRLKSTNEFIDVLSSETGIPVSTLIQSVRGGDVRFQGTWVHPQVAINLAQWASPKFAVLVSKWVFEWMSGNIPSAGKLPYHLQRYMINRTQIPPTHFSVFNELVYNLIAPLEDYGYELPDSMVPDISEGRMFADWVRRAKKLNPDNFPRYNHTYPDGRSFPARLYPNELLAEFREHFHNVWLVKNAPIYFAQRDTNALPYLRKMIDSLPEGKKQEAIDSYNKVDRKLLK</sequence>